<dbReference type="AlphaFoldDB" id="A0A375I5M1"/>
<sequence>MNDFDRQLQRLANELCQASHDTPAQLVALTHAGFRAWAKVGNLSFSPERRHELLQGVLRFCAKECLCACCFSRDHALQKIADMLDGSYPRYARTRARLAERRNRYGRVRYCPHLLLAMSASARRQGYV</sequence>
<geneLocation type="plasmid" evidence="2">
    <name>II</name>
</geneLocation>
<evidence type="ECO:0000313" key="3">
    <source>
        <dbReference type="Proteomes" id="UP000255505"/>
    </source>
</evidence>
<organism evidence="1 3">
    <name type="scientific">Cupriavidus taiwanensis</name>
    <dbReference type="NCBI Taxonomy" id="164546"/>
    <lineage>
        <taxon>Bacteria</taxon>
        <taxon>Pseudomonadati</taxon>
        <taxon>Pseudomonadota</taxon>
        <taxon>Betaproteobacteria</taxon>
        <taxon>Burkholderiales</taxon>
        <taxon>Burkholderiaceae</taxon>
        <taxon>Cupriavidus</taxon>
    </lineage>
</organism>
<accession>A0A375I5M1</accession>
<gene>
    <name evidence="2" type="ORF">CT19425_MP40097</name>
    <name evidence="1" type="ORF">CT19425_U350066</name>
</gene>
<proteinExistence type="predicted"/>
<dbReference type="RefSeq" id="WP_115664413.1">
    <property type="nucleotide sequence ID" value="NZ_LT991977.1"/>
</dbReference>
<dbReference type="EMBL" id="LT991977">
    <property type="protein sequence ID" value="SPK74902.1"/>
    <property type="molecule type" value="Genomic_DNA"/>
</dbReference>
<dbReference type="EMBL" id="OOEF01000029">
    <property type="protein sequence ID" value="SPK70096.1"/>
    <property type="molecule type" value="Genomic_DNA"/>
</dbReference>
<dbReference type="Proteomes" id="UP000255505">
    <property type="component" value="Unassembled WGS sequence"/>
</dbReference>
<protein>
    <submittedName>
        <fullName evidence="1">Uncharacterized protein</fullName>
    </submittedName>
</protein>
<name>A0A375I5M1_9BURK</name>
<evidence type="ECO:0000313" key="1">
    <source>
        <dbReference type="EMBL" id="SPK70096.1"/>
    </source>
</evidence>
<reference evidence="1 3" key="1">
    <citation type="submission" date="2018-01" db="EMBL/GenBank/DDBJ databases">
        <authorList>
            <person name="Gaut B.S."/>
            <person name="Morton B.R."/>
            <person name="Clegg M.T."/>
            <person name="Duvall M.R."/>
        </authorList>
    </citation>
    <scope>NUCLEOTIDE SEQUENCE [LARGE SCALE GENOMIC DNA]</scope>
    <source>
        <strain evidence="1">Cupriavidus taiwanensis LMG 19425</strain>
        <plasmid evidence="3">Plasmid ii</plasmid>
    </source>
</reference>
<keyword evidence="2" id="KW-0614">Plasmid</keyword>
<evidence type="ECO:0000313" key="2">
    <source>
        <dbReference type="EMBL" id="SPK74902.1"/>
    </source>
</evidence>
<dbReference type="Proteomes" id="UP000255505">
    <property type="component" value="Plasmid II"/>
</dbReference>